<dbReference type="InterPro" id="IPR001919">
    <property type="entry name" value="CBD2"/>
</dbReference>
<evidence type="ECO:0000259" key="5">
    <source>
        <dbReference type="SMART" id="SM00637"/>
    </source>
</evidence>
<keyword evidence="2" id="KW-0326">Glycosidase</keyword>
<dbReference type="SMART" id="SM00637">
    <property type="entry name" value="CBD_II"/>
    <property type="match status" value="1"/>
</dbReference>
<feature type="domain" description="CBM2" evidence="5">
    <location>
        <begin position="128"/>
        <end position="226"/>
    </location>
</feature>
<keyword evidence="1" id="KW-0378">Hydrolase</keyword>
<dbReference type="InterPro" id="IPR036966">
    <property type="entry name" value="CBM3_sf"/>
</dbReference>
<feature type="compositionally biased region" description="Low complexity" evidence="4">
    <location>
        <begin position="101"/>
        <end position="121"/>
    </location>
</feature>
<keyword evidence="3" id="KW-0624">Polysaccharide degradation</keyword>
<evidence type="ECO:0000256" key="2">
    <source>
        <dbReference type="ARBA" id="ARBA00023295"/>
    </source>
</evidence>
<name>A0ABQ3WS78_9ACTN</name>
<proteinExistence type="predicted"/>
<organism evidence="6">
    <name type="scientific">Actinoplanes campanulatus</name>
    <dbReference type="NCBI Taxonomy" id="113559"/>
    <lineage>
        <taxon>Bacteria</taxon>
        <taxon>Bacillati</taxon>
        <taxon>Actinomycetota</taxon>
        <taxon>Actinomycetes</taxon>
        <taxon>Micromonosporales</taxon>
        <taxon>Micromonosporaceae</taxon>
        <taxon>Actinoplanes</taxon>
    </lineage>
</organism>
<keyword evidence="3" id="KW-0119">Carbohydrate metabolism</keyword>
<gene>
    <name evidence="6" type="ORF">Aca07nite_62950</name>
</gene>
<dbReference type="InterPro" id="IPR008965">
    <property type="entry name" value="CBM2/CBM3_carb-bd_dom_sf"/>
</dbReference>
<protein>
    <recommendedName>
        <fullName evidence="5">CBM2 domain-containing protein</fullName>
    </recommendedName>
</protein>
<accession>A0ABQ3WS78</accession>
<dbReference type="Gene3D" id="2.60.40.710">
    <property type="entry name" value="Endoglucanase-like"/>
    <property type="match status" value="1"/>
</dbReference>
<dbReference type="InterPro" id="IPR012291">
    <property type="entry name" value="CBM2_carb-bd_dom_sf"/>
</dbReference>
<feature type="region of interest" description="Disordered" evidence="4">
    <location>
        <begin position="91"/>
        <end position="124"/>
    </location>
</feature>
<evidence type="ECO:0000256" key="3">
    <source>
        <dbReference type="ARBA" id="ARBA00023326"/>
    </source>
</evidence>
<dbReference type="Pfam" id="PF00553">
    <property type="entry name" value="CBM_2"/>
    <property type="match status" value="1"/>
</dbReference>
<reference evidence="6" key="1">
    <citation type="submission" date="2021-01" db="EMBL/GenBank/DDBJ databases">
        <title>Whole genome shotgun sequence of Actinoplanes capillaceus NBRC 16408.</title>
        <authorList>
            <person name="Komaki H."/>
            <person name="Tamura T."/>
        </authorList>
    </citation>
    <scope>NUCLEOTIDE SEQUENCE [LARGE SCALE GENOMIC DNA]</scope>
    <source>
        <strain evidence="6">NBRC 16408</strain>
    </source>
</reference>
<evidence type="ECO:0000256" key="4">
    <source>
        <dbReference type="SAM" id="MobiDB-lite"/>
    </source>
</evidence>
<dbReference type="Gene3D" id="2.60.40.290">
    <property type="match status" value="1"/>
</dbReference>
<sequence length="229" mass="23108">MQIGSPYTQGCPGPTTAKQHSGDVWYVEVDCTGYTIAPAGQSAHRMEVQLKIGVAEGGVWDPADDPSYQASAGPNTGVPLFDGSALVWGAVPDGTNPSPSPSVSTSVSPSASPSASPSVSPSVPPAGCRIAYSTNDWSSGFTATVTITNGSTAVNGWTLAFPYTAGQKVSQAWSATVIQSGTQVTATNTSWNGSLPAGGTVSFGFNATHTGSNPPPTTFTLNGTACTTT</sequence>
<dbReference type="SUPFAM" id="SSF49384">
    <property type="entry name" value="Carbohydrate-binding domain"/>
    <property type="match status" value="2"/>
</dbReference>
<evidence type="ECO:0000313" key="6">
    <source>
        <dbReference type="EMBL" id="GID49020.1"/>
    </source>
</evidence>
<dbReference type="RefSeq" id="WP_275410088.1">
    <property type="nucleotide sequence ID" value="NZ_BAAAGQ010000013.1"/>
</dbReference>
<dbReference type="EMBL" id="BOMF01000113">
    <property type="protein sequence ID" value="GID49020.1"/>
    <property type="molecule type" value="Genomic_DNA"/>
</dbReference>
<dbReference type="PROSITE" id="PS00561">
    <property type="entry name" value="CBM2_A"/>
    <property type="match status" value="1"/>
</dbReference>
<dbReference type="InterPro" id="IPR018366">
    <property type="entry name" value="CBM2_CS"/>
</dbReference>
<comment type="caution">
    <text evidence="6">The sequence shown here is derived from an EMBL/GenBank/DDBJ whole genome shotgun (WGS) entry which is preliminary data.</text>
</comment>
<evidence type="ECO:0000256" key="1">
    <source>
        <dbReference type="ARBA" id="ARBA00022801"/>
    </source>
</evidence>